<protein>
    <submittedName>
        <fullName evidence="1">Uncharacterized protein</fullName>
    </submittedName>
</protein>
<proteinExistence type="predicted"/>
<organism evidence="1 2">
    <name type="scientific">Diphasiastrum complanatum</name>
    <name type="common">Issler's clubmoss</name>
    <name type="synonym">Lycopodium complanatum</name>
    <dbReference type="NCBI Taxonomy" id="34168"/>
    <lineage>
        <taxon>Eukaryota</taxon>
        <taxon>Viridiplantae</taxon>
        <taxon>Streptophyta</taxon>
        <taxon>Embryophyta</taxon>
        <taxon>Tracheophyta</taxon>
        <taxon>Lycopodiopsida</taxon>
        <taxon>Lycopodiales</taxon>
        <taxon>Lycopodiaceae</taxon>
        <taxon>Lycopodioideae</taxon>
        <taxon>Diphasiastrum</taxon>
    </lineage>
</organism>
<keyword evidence="2" id="KW-1185">Reference proteome</keyword>
<dbReference type="EMBL" id="CM055095">
    <property type="protein sequence ID" value="KAJ7558894.1"/>
    <property type="molecule type" value="Genomic_DNA"/>
</dbReference>
<accession>A0ACC2DXI0</accession>
<name>A0ACC2DXI0_DIPCM</name>
<sequence length="129" mass="15112">MALQWVILGAVTAFEALLVLVLTLPLPRPIKFQVVRLVSSLLQPLLALIPFAIFTLLDIYWKYENVTKCTSDICTAYEKNHYEKFRYKAQRNTVLGLGACLLYWLLYSLTQFHYELKQLEDRLRNLKED</sequence>
<gene>
    <name evidence="1" type="ORF">O6H91_04G060900</name>
</gene>
<evidence type="ECO:0000313" key="1">
    <source>
        <dbReference type="EMBL" id="KAJ7558894.1"/>
    </source>
</evidence>
<reference evidence="2" key="1">
    <citation type="journal article" date="2024" name="Proc. Natl. Acad. Sci. U.S.A.">
        <title>Extraordinary preservation of gene collinearity over three hundred million years revealed in homosporous lycophytes.</title>
        <authorList>
            <person name="Li C."/>
            <person name="Wickell D."/>
            <person name="Kuo L.Y."/>
            <person name="Chen X."/>
            <person name="Nie B."/>
            <person name="Liao X."/>
            <person name="Peng D."/>
            <person name="Ji J."/>
            <person name="Jenkins J."/>
            <person name="Williams M."/>
            <person name="Shu S."/>
            <person name="Plott C."/>
            <person name="Barry K."/>
            <person name="Rajasekar S."/>
            <person name="Grimwood J."/>
            <person name="Han X."/>
            <person name="Sun S."/>
            <person name="Hou Z."/>
            <person name="He W."/>
            <person name="Dai G."/>
            <person name="Sun C."/>
            <person name="Schmutz J."/>
            <person name="Leebens-Mack J.H."/>
            <person name="Li F.W."/>
            <person name="Wang L."/>
        </authorList>
    </citation>
    <scope>NUCLEOTIDE SEQUENCE [LARGE SCALE GENOMIC DNA]</scope>
    <source>
        <strain evidence="2">cv. PW_Plant_1</strain>
    </source>
</reference>
<evidence type="ECO:0000313" key="2">
    <source>
        <dbReference type="Proteomes" id="UP001162992"/>
    </source>
</evidence>
<comment type="caution">
    <text evidence="1">The sequence shown here is derived from an EMBL/GenBank/DDBJ whole genome shotgun (WGS) entry which is preliminary data.</text>
</comment>
<dbReference type="Proteomes" id="UP001162992">
    <property type="component" value="Chromosome 4"/>
</dbReference>